<reference evidence="1" key="1">
    <citation type="submission" date="2020-09" db="EMBL/GenBank/DDBJ databases">
        <title>Leviviricetes taxonomy.</title>
        <authorList>
            <person name="Stockdale S.R."/>
            <person name="Callanan J."/>
            <person name="Adriaenssens E.M."/>
            <person name="Kuhn J.H."/>
            <person name="Rumnieks J."/>
            <person name="Shkoporov A."/>
            <person name="Draper L.A."/>
            <person name="Ross P."/>
            <person name="Hill C."/>
        </authorList>
    </citation>
    <scope>NUCLEOTIDE SEQUENCE</scope>
</reference>
<evidence type="ECO:0000313" key="2">
    <source>
        <dbReference type="Proteomes" id="UP000680136"/>
    </source>
</evidence>
<protein>
    <submittedName>
        <fullName evidence="1">Coat protein</fullName>
    </submittedName>
</protein>
<name>A0A8S5L4G6_9VIRU</name>
<dbReference type="EMBL" id="BK014068">
    <property type="protein sequence ID" value="DAD52316.1"/>
    <property type="molecule type" value="Genomic_RNA"/>
</dbReference>
<dbReference type="Proteomes" id="UP000680136">
    <property type="component" value="Segment"/>
</dbReference>
<gene>
    <name evidence="1" type="primary">SRR6960799_25_2</name>
</gene>
<evidence type="ECO:0000313" key="1">
    <source>
        <dbReference type="EMBL" id="DAD52316.1"/>
    </source>
</evidence>
<keyword evidence="1" id="KW-0167">Capsid protein</keyword>
<proteinExistence type="predicted"/>
<dbReference type="RefSeq" id="YP_010769886.1">
    <property type="nucleotide sequence ID" value="NC_074100.1"/>
</dbReference>
<dbReference type="KEGG" id="vg:80399032"/>
<keyword evidence="1" id="KW-0946">Virion</keyword>
<keyword evidence="2" id="KW-1185">Reference proteome</keyword>
<sequence length="130" mass="13716">MPSMANITVKDSANADVIYVVATPSAGDRSPAIWRANALSPIIGFRPSFSVMTRDNQKQSGRIMEASFKFPILGNVSGQTVLLATVPYTFAGTIPTNIDSALALNAFTQFGNLCASALVRSIVSDGYAPT</sequence>
<dbReference type="GeneID" id="80399032"/>
<dbReference type="GO" id="GO:0019028">
    <property type="term" value="C:viral capsid"/>
    <property type="evidence" value="ECO:0007669"/>
    <property type="project" value="UniProtKB-KW"/>
</dbReference>
<organism evidence="1 2">
    <name type="scientific">ssRNA phage SRR6960799_25</name>
    <dbReference type="NCBI Taxonomy" id="2786582"/>
    <lineage>
        <taxon>Viruses</taxon>
        <taxon>Riboviria</taxon>
        <taxon>Orthornavirae</taxon>
        <taxon>Lenarviricota</taxon>
        <taxon>Leviviricetes</taxon>
        <taxon>Norzivirales</taxon>
        <taxon>Fiersviridae</taxon>
        <taxon>Dunchevirus</taxon>
        <taxon>Dunchevirus limicola</taxon>
        <taxon>Shuravirus limicola</taxon>
    </lineage>
</organism>
<accession>A0A8S5L4G6</accession>